<feature type="repeat" description="PPR" evidence="5">
    <location>
        <begin position="97"/>
        <end position="131"/>
    </location>
</feature>
<gene>
    <name evidence="7" type="ORF">B0H17DRAFT_922737</name>
</gene>
<reference evidence="7" key="1">
    <citation type="submission" date="2023-03" db="EMBL/GenBank/DDBJ databases">
        <title>Massive genome expansion in bonnet fungi (Mycena s.s.) driven by repeated elements and novel gene families across ecological guilds.</title>
        <authorList>
            <consortium name="Lawrence Berkeley National Laboratory"/>
            <person name="Harder C.B."/>
            <person name="Miyauchi S."/>
            <person name="Viragh M."/>
            <person name="Kuo A."/>
            <person name="Thoen E."/>
            <person name="Andreopoulos B."/>
            <person name="Lu D."/>
            <person name="Skrede I."/>
            <person name="Drula E."/>
            <person name="Henrissat B."/>
            <person name="Morin E."/>
            <person name="Kohler A."/>
            <person name="Barry K."/>
            <person name="LaButti K."/>
            <person name="Morin E."/>
            <person name="Salamov A."/>
            <person name="Lipzen A."/>
            <person name="Mereny Z."/>
            <person name="Hegedus B."/>
            <person name="Baldrian P."/>
            <person name="Stursova M."/>
            <person name="Weitz H."/>
            <person name="Taylor A."/>
            <person name="Grigoriev I.V."/>
            <person name="Nagy L.G."/>
            <person name="Martin F."/>
            <person name="Kauserud H."/>
        </authorList>
    </citation>
    <scope>NUCLEOTIDE SEQUENCE</scope>
    <source>
        <strain evidence="7">CBHHK067</strain>
    </source>
</reference>
<comment type="function">
    <text evidence="3">Regulates mitochondrial small subunit maturation by controlling 15S rRNA 5'-end processing. Localizes to the 5' precursor of the 15S rRNA in a position that is subsequently occupied by mS47 in the mature yeast mtSSU. Uses structure and sequence-specific RNA recognition, binding to a single-stranded region of the precursor and specifically recognizing bases -6 to -1. The exchange of Ccm1 for mS47 is coupled to the irreversible removal of precursor rRNA that is accompanied by conformational changes of the mitoribosomal proteins uS5m and mS26. These conformational changes signal completion of 5'-end rRNA processing through protection of the mature 5'-end of the 15S rRNA and stabilization of mS47. The removal of the 5' precursor together with the dissociation of Ccm1 may be catalyzed by the 5'-3' exoribonuclease Pet127. Involved in the specific removal of group I introns in mitochondrial encoded transcripts.</text>
</comment>
<dbReference type="Proteomes" id="UP001221757">
    <property type="component" value="Unassembled WGS sequence"/>
</dbReference>
<name>A0AAD7GQH2_MYCRO</name>
<evidence type="ECO:0000256" key="1">
    <source>
        <dbReference type="ARBA" id="ARBA00006192"/>
    </source>
</evidence>
<feature type="domain" description="Pentatricopeptide repeat-containing protein-mitochondrial" evidence="6">
    <location>
        <begin position="205"/>
        <end position="335"/>
    </location>
</feature>
<sequence>MASKADLAQFHACFHVAAEMKTQRITPTLATYNTLLRALAHGGYNAPSLAVLEDMLSVGISPDVISFNFILHAYRTEPTFALPLILKRMHELRVAPNSATYTILIARFVDDGNLEVALQYLHEMRAHGLHPEGAAAQAVIVLAANRGHPRLAVDLAVAFEAETVRKIEDSVWLACLHSSAAQLYADGVVKCWSTLVTNLAISPDEGLCTLVLHTAARNGLPDLAADVLRILQILNIAWKEHHIAPLLEAFCRAQNFLGAFSTLNIMRKDNMDPTLQSALPVVQAVEANPDILDDLWGILAEMYKNNTPVDISAFNALLQASVSTQPLSRALGDFNSPNSYGLVPNAETFHIFLDGCISAGNVPYAEHAYQQFKDAGIHLDHDMIGKMITLHLTQDFYLNAFLILDEMKEAGHVPAQHLYEALAVKCAANADETGETVIADMKAAGYKVHPDFLRHVANLYQEAEQAEKLEAQRAAVEEASKTVTLDGLAQRFIETGGLVVEREEDERQK</sequence>
<organism evidence="7 8">
    <name type="scientific">Mycena rosella</name>
    <name type="common">Pink bonnet</name>
    <name type="synonym">Agaricus rosellus</name>
    <dbReference type="NCBI Taxonomy" id="1033263"/>
    <lineage>
        <taxon>Eukaryota</taxon>
        <taxon>Fungi</taxon>
        <taxon>Dikarya</taxon>
        <taxon>Basidiomycota</taxon>
        <taxon>Agaricomycotina</taxon>
        <taxon>Agaricomycetes</taxon>
        <taxon>Agaricomycetidae</taxon>
        <taxon>Agaricales</taxon>
        <taxon>Marasmiineae</taxon>
        <taxon>Mycenaceae</taxon>
        <taxon>Mycena</taxon>
    </lineage>
</organism>
<proteinExistence type="inferred from homology"/>
<evidence type="ECO:0000313" key="7">
    <source>
        <dbReference type="EMBL" id="KAJ7703255.1"/>
    </source>
</evidence>
<comment type="caution">
    <text evidence="7">The sequence shown here is derived from an EMBL/GenBank/DDBJ whole genome shotgun (WGS) entry which is preliminary data.</text>
</comment>
<keyword evidence="8" id="KW-1185">Reference proteome</keyword>
<evidence type="ECO:0000259" key="6">
    <source>
        <dbReference type="Pfam" id="PF23276"/>
    </source>
</evidence>
<dbReference type="AlphaFoldDB" id="A0AAD7GQH2"/>
<evidence type="ECO:0000256" key="4">
    <source>
        <dbReference type="ARBA" id="ARBA00044511"/>
    </source>
</evidence>
<dbReference type="PROSITE" id="PS51375">
    <property type="entry name" value="PPR"/>
    <property type="match status" value="2"/>
</dbReference>
<evidence type="ECO:0000256" key="5">
    <source>
        <dbReference type="PROSITE-ProRule" id="PRU00708"/>
    </source>
</evidence>
<evidence type="ECO:0000313" key="8">
    <source>
        <dbReference type="Proteomes" id="UP001221757"/>
    </source>
</evidence>
<dbReference type="PANTHER" id="PTHR47447">
    <property type="entry name" value="OS03G0856100 PROTEIN"/>
    <property type="match status" value="1"/>
</dbReference>
<evidence type="ECO:0000256" key="3">
    <source>
        <dbReference type="ARBA" id="ARBA00044493"/>
    </source>
</evidence>
<dbReference type="Pfam" id="PF13812">
    <property type="entry name" value="PPR_3"/>
    <property type="match status" value="2"/>
</dbReference>
<dbReference type="InterPro" id="IPR057027">
    <property type="entry name" value="TPR_mt"/>
</dbReference>
<accession>A0AAD7GQH2</accession>
<comment type="similarity">
    <text evidence="1">Belongs to the CCM1 family.</text>
</comment>
<comment type="subunit">
    <text evidence="4">Binds to mitochondrial small subunit 15S rRNA.</text>
</comment>
<evidence type="ECO:0000256" key="2">
    <source>
        <dbReference type="ARBA" id="ARBA00022737"/>
    </source>
</evidence>
<keyword evidence="2" id="KW-0677">Repeat</keyword>
<dbReference type="PANTHER" id="PTHR47447:SF17">
    <property type="entry name" value="OS12G0638900 PROTEIN"/>
    <property type="match status" value="1"/>
</dbReference>
<dbReference type="InterPro" id="IPR002885">
    <property type="entry name" value="PPR_rpt"/>
</dbReference>
<protein>
    <recommendedName>
        <fullName evidence="6">Pentatricopeptide repeat-containing protein-mitochondrial domain-containing protein</fullName>
    </recommendedName>
</protein>
<dbReference type="Gene3D" id="1.25.40.10">
    <property type="entry name" value="Tetratricopeptide repeat domain"/>
    <property type="match status" value="4"/>
</dbReference>
<dbReference type="Pfam" id="PF23276">
    <property type="entry name" value="TPR_24"/>
    <property type="match status" value="1"/>
</dbReference>
<feature type="repeat" description="PPR" evidence="5">
    <location>
        <begin position="28"/>
        <end position="62"/>
    </location>
</feature>
<dbReference type="EMBL" id="JARKIE010000013">
    <property type="protein sequence ID" value="KAJ7703255.1"/>
    <property type="molecule type" value="Genomic_DNA"/>
</dbReference>
<dbReference type="NCBIfam" id="TIGR00756">
    <property type="entry name" value="PPR"/>
    <property type="match status" value="1"/>
</dbReference>
<dbReference type="InterPro" id="IPR011990">
    <property type="entry name" value="TPR-like_helical_dom_sf"/>
</dbReference>